<proteinExistence type="predicted"/>
<dbReference type="WBParaSite" id="PSAMB.scaffold3951size16275.g22983.t1">
    <property type="protein sequence ID" value="PSAMB.scaffold3951size16275.g22983.t1"/>
    <property type="gene ID" value="PSAMB.scaffold3951size16275.g22983"/>
</dbReference>
<sequence length="150" mass="16313">MAVALDTCLKASIALEDVRVFGSNRSFEVTTQTQRATFAYTARCGGGRRQVGRRSRRVSAFFNIFASSDGSNSQPHDWHALLTETVEMCDTFSQASPAVFSGYACAAPLPTGPLFVAKFKLGGKQMRRVALPLAPRRMTVHRRLAGSSPV</sequence>
<reference evidence="2" key="1">
    <citation type="submission" date="2022-11" db="UniProtKB">
        <authorList>
            <consortium name="WormBaseParasite"/>
        </authorList>
    </citation>
    <scope>IDENTIFICATION</scope>
</reference>
<protein>
    <submittedName>
        <fullName evidence="2">Uncharacterized protein</fullName>
    </submittedName>
</protein>
<dbReference type="AlphaFoldDB" id="A0A914WHV2"/>
<evidence type="ECO:0000313" key="2">
    <source>
        <dbReference type="WBParaSite" id="PSAMB.scaffold3951size16275.g22983.t1"/>
    </source>
</evidence>
<evidence type="ECO:0000313" key="1">
    <source>
        <dbReference type="Proteomes" id="UP000887566"/>
    </source>
</evidence>
<accession>A0A914WHV2</accession>
<dbReference type="Proteomes" id="UP000887566">
    <property type="component" value="Unplaced"/>
</dbReference>
<name>A0A914WHV2_9BILA</name>
<keyword evidence="1" id="KW-1185">Reference proteome</keyword>
<organism evidence="1 2">
    <name type="scientific">Plectus sambesii</name>
    <dbReference type="NCBI Taxonomy" id="2011161"/>
    <lineage>
        <taxon>Eukaryota</taxon>
        <taxon>Metazoa</taxon>
        <taxon>Ecdysozoa</taxon>
        <taxon>Nematoda</taxon>
        <taxon>Chromadorea</taxon>
        <taxon>Plectida</taxon>
        <taxon>Plectina</taxon>
        <taxon>Plectoidea</taxon>
        <taxon>Plectidae</taxon>
        <taxon>Plectus</taxon>
    </lineage>
</organism>